<feature type="binding site" evidence="7">
    <location>
        <position position="110"/>
    </location>
    <ligand>
        <name>Zn(2+)</name>
        <dbReference type="ChEBI" id="CHEBI:29105"/>
        <label>1</label>
    </ligand>
</feature>
<evidence type="ECO:0000313" key="10">
    <source>
        <dbReference type="Proteomes" id="UP000275394"/>
    </source>
</evidence>
<dbReference type="Pfam" id="PF00753">
    <property type="entry name" value="Lactamase_B"/>
    <property type="match status" value="1"/>
</dbReference>
<dbReference type="InterPro" id="IPR032282">
    <property type="entry name" value="HAGH_C"/>
</dbReference>
<dbReference type="GO" id="GO:0019243">
    <property type="term" value="P:methylglyoxal catabolic process to D-lactate via S-lactoyl-glutathione"/>
    <property type="evidence" value="ECO:0007669"/>
    <property type="project" value="UniProtKB-UniRule"/>
</dbReference>
<dbReference type="InterPro" id="IPR001279">
    <property type="entry name" value="Metallo-B-lactamas"/>
</dbReference>
<dbReference type="InterPro" id="IPR035680">
    <property type="entry name" value="Clx_II_MBL"/>
</dbReference>
<evidence type="ECO:0000256" key="1">
    <source>
        <dbReference type="ARBA" id="ARBA00001623"/>
    </source>
</evidence>
<protein>
    <recommendedName>
        <fullName evidence="7">Hydroxyacylglutathione hydrolase</fullName>
        <ecNumber evidence="7">3.1.2.6</ecNumber>
    </recommendedName>
    <alternativeName>
        <fullName evidence="7">Glyoxalase II</fullName>
        <shortName evidence="7">Glx II</shortName>
    </alternativeName>
</protein>
<evidence type="ECO:0000313" key="9">
    <source>
        <dbReference type="EMBL" id="ROR99985.1"/>
    </source>
</evidence>
<reference evidence="9 10" key="1">
    <citation type="submission" date="2018-11" db="EMBL/GenBank/DDBJ databases">
        <title>Genomic Encyclopedia of Type Strains, Phase IV (KMG-IV): sequencing the most valuable type-strain genomes for metagenomic binning, comparative biology and taxonomic classification.</title>
        <authorList>
            <person name="Goeker M."/>
        </authorList>
    </citation>
    <scope>NUCLEOTIDE SEQUENCE [LARGE SCALE GENOMIC DNA]</scope>
    <source>
        <strain evidence="9 10">DSM 100316</strain>
    </source>
</reference>
<dbReference type="RefSeq" id="WP_123712984.1">
    <property type="nucleotide sequence ID" value="NZ_RKHR01000005.1"/>
</dbReference>
<evidence type="ECO:0000259" key="8">
    <source>
        <dbReference type="SMART" id="SM00849"/>
    </source>
</evidence>
<evidence type="ECO:0000256" key="3">
    <source>
        <dbReference type="ARBA" id="ARBA00006759"/>
    </source>
</evidence>
<comment type="subunit">
    <text evidence="7">Monomer.</text>
</comment>
<dbReference type="AlphaFoldDB" id="A0A3N2DJM3"/>
<keyword evidence="6 7" id="KW-0862">Zinc</keyword>
<comment type="function">
    <text evidence="7">Thiolesterase that catalyzes the hydrolysis of S-D-lactoyl-glutathione to form glutathione and D-lactic acid.</text>
</comment>
<feature type="binding site" evidence="7">
    <location>
        <position position="167"/>
    </location>
    <ligand>
        <name>Zn(2+)</name>
        <dbReference type="ChEBI" id="CHEBI:29105"/>
        <label>2</label>
    </ligand>
</feature>
<name>A0A3N2DJM3_9GAMM</name>
<evidence type="ECO:0000256" key="5">
    <source>
        <dbReference type="ARBA" id="ARBA00022801"/>
    </source>
</evidence>
<dbReference type="Gene3D" id="3.60.15.10">
    <property type="entry name" value="Ribonuclease Z/Hydroxyacylglutathione hydrolase-like"/>
    <property type="match status" value="1"/>
</dbReference>
<dbReference type="GO" id="GO:0004416">
    <property type="term" value="F:hydroxyacylglutathione hydrolase activity"/>
    <property type="evidence" value="ECO:0007669"/>
    <property type="project" value="UniProtKB-UniRule"/>
</dbReference>
<dbReference type="Proteomes" id="UP000275394">
    <property type="component" value="Unassembled WGS sequence"/>
</dbReference>
<keyword evidence="4 7" id="KW-0479">Metal-binding</keyword>
<feature type="binding site" evidence="7">
    <location>
        <position position="129"/>
    </location>
    <ligand>
        <name>Zn(2+)</name>
        <dbReference type="ChEBI" id="CHEBI:29105"/>
        <label>1</label>
    </ligand>
</feature>
<dbReference type="UniPathway" id="UPA00619">
    <property type="reaction ID" value="UER00676"/>
</dbReference>
<dbReference type="SUPFAM" id="SSF56281">
    <property type="entry name" value="Metallo-hydrolase/oxidoreductase"/>
    <property type="match status" value="1"/>
</dbReference>
<feature type="binding site" evidence="7">
    <location>
        <position position="58"/>
    </location>
    <ligand>
        <name>Zn(2+)</name>
        <dbReference type="ChEBI" id="CHEBI:29105"/>
        <label>2</label>
    </ligand>
</feature>
<dbReference type="EMBL" id="RKHR01000005">
    <property type="protein sequence ID" value="ROR99985.1"/>
    <property type="molecule type" value="Genomic_DNA"/>
</dbReference>
<dbReference type="InterPro" id="IPR036866">
    <property type="entry name" value="RibonucZ/Hydroxyglut_hydro"/>
</dbReference>
<dbReference type="EC" id="3.1.2.6" evidence="7"/>
<accession>A0A3N2DJM3</accession>
<dbReference type="SMART" id="SM00849">
    <property type="entry name" value="Lactamase_B"/>
    <property type="match status" value="1"/>
</dbReference>
<comment type="catalytic activity">
    <reaction evidence="1 7">
        <text>an S-(2-hydroxyacyl)glutathione + H2O = a 2-hydroxy carboxylate + glutathione + H(+)</text>
        <dbReference type="Rhea" id="RHEA:21864"/>
        <dbReference type="ChEBI" id="CHEBI:15377"/>
        <dbReference type="ChEBI" id="CHEBI:15378"/>
        <dbReference type="ChEBI" id="CHEBI:57925"/>
        <dbReference type="ChEBI" id="CHEBI:58896"/>
        <dbReference type="ChEBI" id="CHEBI:71261"/>
        <dbReference type="EC" id="3.1.2.6"/>
    </reaction>
</comment>
<gene>
    <name evidence="7" type="primary">gloB</name>
    <name evidence="9" type="ORF">EDC56_2620</name>
</gene>
<evidence type="ECO:0000256" key="4">
    <source>
        <dbReference type="ARBA" id="ARBA00022723"/>
    </source>
</evidence>
<evidence type="ECO:0000256" key="6">
    <source>
        <dbReference type="ARBA" id="ARBA00022833"/>
    </source>
</evidence>
<organism evidence="9 10">
    <name type="scientific">Sinobacterium caligoides</name>
    <dbReference type="NCBI Taxonomy" id="933926"/>
    <lineage>
        <taxon>Bacteria</taxon>
        <taxon>Pseudomonadati</taxon>
        <taxon>Pseudomonadota</taxon>
        <taxon>Gammaproteobacteria</taxon>
        <taxon>Cellvibrionales</taxon>
        <taxon>Spongiibacteraceae</taxon>
        <taxon>Sinobacterium</taxon>
    </lineage>
</organism>
<dbReference type="InterPro" id="IPR050110">
    <property type="entry name" value="Glyoxalase_II_hydrolase"/>
</dbReference>
<feature type="binding site" evidence="7">
    <location>
        <position position="55"/>
    </location>
    <ligand>
        <name>Zn(2+)</name>
        <dbReference type="ChEBI" id="CHEBI:29105"/>
        <label>1</label>
    </ligand>
</feature>
<feature type="binding site" evidence="7">
    <location>
        <position position="129"/>
    </location>
    <ligand>
        <name>Zn(2+)</name>
        <dbReference type="ChEBI" id="CHEBI:29105"/>
        <label>2</label>
    </ligand>
</feature>
<dbReference type="OrthoDB" id="9802248at2"/>
<comment type="caution">
    <text evidence="9">The sequence shown here is derived from an EMBL/GenBank/DDBJ whole genome shotgun (WGS) entry which is preliminary data.</text>
</comment>
<dbReference type="PIRSF" id="PIRSF005457">
    <property type="entry name" value="Glx"/>
    <property type="match status" value="1"/>
</dbReference>
<proteinExistence type="inferred from homology"/>
<dbReference type="PANTHER" id="PTHR43705">
    <property type="entry name" value="HYDROXYACYLGLUTATHIONE HYDROLASE"/>
    <property type="match status" value="1"/>
</dbReference>
<dbReference type="HAMAP" id="MF_01374">
    <property type="entry name" value="Glyoxalase_2"/>
    <property type="match status" value="1"/>
</dbReference>
<feature type="domain" description="Metallo-beta-lactamase" evidence="8">
    <location>
        <begin position="12"/>
        <end position="167"/>
    </location>
</feature>
<feature type="binding site" evidence="7">
    <location>
        <position position="53"/>
    </location>
    <ligand>
        <name>Zn(2+)</name>
        <dbReference type="ChEBI" id="CHEBI:29105"/>
        <label>1</label>
    </ligand>
</feature>
<dbReference type="Pfam" id="PF16123">
    <property type="entry name" value="HAGH_C"/>
    <property type="match status" value="1"/>
</dbReference>
<feature type="binding site" evidence="7">
    <location>
        <position position="57"/>
    </location>
    <ligand>
        <name>Zn(2+)</name>
        <dbReference type="ChEBI" id="CHEBI:29105"/>
        <label>2</label>
    </ligand>
</feature>
<comment type="pathway">
    <text evidence="2 7">Secondary metabolite metabolism; methylglyoxal degradation; (R)-lactate from methylglyoxal: step 2/2.</text>
</comment>
<evidence type="ECO:0000256" key="7">
    <source>
        <dbReference type="HAMAP-Rule" id="MF_01374"/>
    </source>
</evidence>
<keyword evidence="10" id="KW-1185">Reference proteome</keyword>
<comment type="similarity">
    <text evidence="3 7">Belongs to the metallo-beta-lactamase superfamily. Glyoxalase II family.</text>
</comment>
<sequence>MLNISAIKAYSDNYIWLLDDTNSAVIVDPGDAEPVIEHLEMHQLQLKMIIVTHHHFDHVGGIAALCEKYGAIDIIYPANSPYQEGNRAVSSGDSINILSHTFDVITVPGHTLDHVCYYSRHLKALFSGDTLFAGGCGRVFEGTSEQMYHSLQKLADLPSDTRVYCAHEYTLSNLRFALTLEPNNDILKQRLTETEELRRQELSTLPSTIGEELASNPFLRCHIREITKAANLPNDAKIADSVATFAAIRELKNHF</sequence>
<dbReference type="PANTHER" id="PTHR43705:SF1">
    <property type="entry name" value="HYDROXYACYLGLUTATHIONE HYDROLASE GLOB"/>
    <property type="match status" value="1"/>
</dbReference>
<comment type="cofactor">
    <cofactor evidence="7">
        <name>Zn(2+)</name>
        <dbReference type="ChEBI" id="CHEBI:29105"/>
    </cofactor>
    <text evidence="7">Binds 2 Zn(2+) ions per subunit.</text>
</comment>
<keyword evidence="5 7" id="KW-0378">Hydrolase</keyword>
<dbReference type="InterPro" id="IPR017782">
    <property type="entry name" value="Hydroxyacylglutathione_Hdrlase"/>
</dbReference>
<dbReference type="NCBIfam" id="TIGR03413">
    <property type="entry name" value="GSH_gloB"/>
    <property type="match status" value="1"/>
</dbReference>
<evidence type="ECO:0000256" key="2">
    <source>
        <dbReference type="ARBA" id="ARBA00004963"/>
    </source>
</evidence>
<dbReference type="GO" id="GO:0046872">
    <property type="term" value="F:metal ion binding"/>
    <property type="evidence" value="ECO:0007669"/>
    <property type="project" value="UniProtKB-KW"/>
</dbReference>
<dbReference type="CDD" id="cd07723">
    <property type="entry name" value="hydroxyacylglutathione_hydrolase_MBL-fold"/>
    <property type="match status" value="1"/>
</dbReference>